<evidence type="ECO:0000313" key="1">
    <source>
        <dbReference type="EMBL" id="GAA3955491.1"/>
    </source>
</evidence>
<reference evidence="2" key="1">
    <citation type="journal article" date="2019" name="Int. J. Syst. Evol. Microbiol.">
        <title>The Global Catalogue of Microorganisms (GCM) 10K type strain sequencing project: providing services to taxonomists for standard genome sequencing and annotation.</title>
        <authorList>
            <consortium name="The Broad Institute Genomics Platform"/>
            <consortium name="The Broad Institute Genome Sequencing Center for Infectious Disease"/>
            <person name="Wu L."/>
            <person name="Ma J."/>
        </authorList>
    </citation>
    <scope>NUCLEOTIDE SEQUENCE [LARGE SCALE GENOMIC DNA]</scope>
    <source>
        <strain evidence="2">JCM 17338</strain>
    </source>
</reference>
<accession>A0ABP7NWC5</accession>
<gene>
    <name evidence="1" type="ORF">GCM10022246_06970</name>
</gene>
<dbReference type="Proteomes" id="UP001501081">
    <property type="component" value="Unassembled WGS sequence"/>
</dbReference>
<dbReference type="EMBL" id="BAABAK010000003">
    <property type="protein sequence ID" value="GAA3955491.1"/>
    <property type="molecule type" value="Genomic_DNA"/>
</dbReference>
<protein>
    <submittedName>
        <fullName evidence="1">Uncharacterized protein</fullName>
    </submittedName>
</protein>
<evidence type="ECO:0000313" key="2">
    <source>
        <dbReference type="Proteomes" id="UP001501081"/>
    </source>
</evidence>
<sequence length="73" mass="8424">MGGLNEFGALESTLVKLAGKTSACTRLLKLNNIKHNKYTDNLKPELFTIKHPKHNNPYVNLYRDPRWTDNLKQ</sequence>
<organism evidence="1 2">
    <name type="scientific">Pedobacter ginsengiterrae</name>
    <dbReference type="NCBI Taxonomy" id="871696"/>
    <lineage>
        <taxon>Bacteria</taxon>
        <taxon>Pseudomonadati</taxon>
        <taxon>Bacteroidota</taxon>
        <taxon>Sphingobacteriia</taxon>
        <taxon>Sphingobacteriales</taxon>
        <taxon>Sphingobacteriaceae</taxon>
        <taxon>Pedobacter</taxon>
    </lineage>
</organism>
<proteinExistence type="predicted"/>
<keyword evidence="2" id="KW-1185">Reference proteome</keyword>
<comment type="caution">
    <text evidence="1">The sequence shown here is derived from an EMBL/GenBank/DDBJ whole genome shotgun (WGS) entry which is preliminary data.</text>
</comment>
<name>A0ABP7NWC5_9SPHI</name>